<dbReference type="InterPro" id="IPR036396">
    <property type="entry name" value="Cyt_P450_sf"/>
</dbReference>
<dbReference type="AlphaFoldDB" id="A0A8H4BHW0"/>
<dbReference type="GO" id="GO:0004497">
    <property type="term" value="F:monooxygenase activity"/>
    <property type="evidence" value="ECO:0007669"/>
    <property type="project" value="UniProtKB-KW"/>
</dbReference>
<dbReference type="InterPro" id="IPR050196">
    <property type="entry name" value="Cytochrome_P450_Monoox"/>
</dbReference>
<reference evidence="10 11" key="1">
    <citation type="submission" date="2019-09" db="EMBL/GenBank/DDBJ databases">
        <authorList>
            <consortium name="DOE Joint Genome Institute"/>
            <person name="Mondo S.J."/>
            <person name="Navarro-Mendoza M.I."/>
            <person name="Perez-Arques C."/>
            <person name="Panchal S."/>
            <person name="Nicolas F.E."/>
            <person name="Ganguly P."/>
            <person name="Pangilinan J."/>
            <person name="Grigoriev I."/>
            <person name="Heitman J."/>
            <person name="Sanya K."/>
            <person name="Garre V."/>
        </authorList>
    </citation>
    <scope>NUCLEOTIDE SEQUENCE [LARGE SCALE GENOMIC DNA]</scope>
    <source>
        <strain evidence="10 11">MU402</strain>
    </source>
</reference>
<dbReference type="InterPro" id="IPR002401">
    <property type="entry name" value="Cyt_P450_E_grp-I"/>
</dbReference>
<feature type="binding site" description="axial binding residue" evidence="7">
    <location>
        <position position="501"/>
    </location>
    <ligand>
        <name>heme</name>
        <dbReference type="ChEBI" id="CHEBI:30413"/>
    </ligand>
    <ligandPart>
        <name>Fe</name>
        <dbReference type="ChEBI" id="CHEBI:18248"/>
    </ligandPart>
</feature>
<comment type="similarity">
    <text evidence="1 8">Belongs to the cytochrome P450 family.</text>
</comment>
<protein>
    <submittedName>
        <fullName evidence="10">CYP509</fullName>
    </submittedName>
</protein>
<keyword evidence="6 8" id="KW-0503">Monooxygenase</keyword>
<dbReference type="InterPro" id="IPR001128">
    <property type="entry name" value="Cyt_P450"/>
</dbReference>
<dbReference type="InterPro" id="IPR017972">
    <property type="entry name" value="Cyt_P450_CS"/>
</dbReference>
<gene>
    <name evidence="10" type="ORF">FB192DRAFT_1377795</name>
</gene>
<evidence type="ECO:0000256" key="8">
    <source>
        <dbReference type="RuleBase" id="RU000461"/>
    </source>
</evidence>
<keyword evidence="5 7" id="KW-0408">Iron</keyword>
<evidence type="ECO:0000256" key="5">
    <source>
        <dbReference type="ARBA" id="ARBA00023004"/>
    </source>
</evidence>
<evidence type="ECO:0000256" key="2">
    <source>
        <dbReference type="ARBA" id="ARBA00022617"/>
    </source>
</evidence>
<feature type="transmembrane region" description="Helical" evidence="9">
    <location>
        <begin position="12"/>
        <end position="38"/>
    </location>
</feature>
<dbReference type="PRINTS" id="PR00463">
    <property type="entry name" value="EP450I"/>
</dbReference>
<dbReference type="GO" id="GO:0016705">
    <property type="term" value="F:oxidoreductase activity, acting on paired donors, with incorporation or reduction of molecular oxygen"/>
    <property type="evidence" value="ECO:0007669"/>
    <property type="project" value="InterPro"/>
</dbReference>
<comment type="caution">
    <text evidence="10">The sequence shown here is derived from an EMBL/GenBank/DDBJ whole genome shotgun (WGS) entry which is preliminary data.</text>
</comment>
<dbReference type="PROSITE" id="PS00086">
    <property type="entry name" value="CYTOCHROME_P450"/>
    <property type="match status" value="1"/>
</dbReference>
<evidence type="ECO:0000256" key="1">
    <source>
        <dbReference type="ARBA" id="ARBA00010617"/>
    </source>
</evidence>
<evidence type="ECO:0000256" key="4">
    <source>
        <dbReference type="ARBA" id="ARBA00023002"/>
    </source>
</evidence>
<dbReference type="PANTHER" id="PTHR24291:SF50">
    <property type="entry name" value="BIFUNCTIONAL ALBAFLAVENONE MONOOXYGENASE_TERPENE SYNTHASE"/>
    <property type="match status" value="1"/>
</dbReference>
<evidence type="ECO:0000313" key="11">
    <source>
        <dbReference type="Proteomes" id="UP000469890"/>
    </source>
</evidence>
<dbReference type="PANTHER" id="PTHR24291">
    <property type="entry name" value="CYTOCHROME P450 FAMILY 4"/>
    <property type="match status" value="1"/>
</dbReference>
<name>A0A8H4BHW0_MUCCL</name>
<dbReference type="GO" id="GO:0020037">
    <property type="term" value="F:heme binding"/>
    <property type="evidence" value="ECO:0007669"/>
    <property type="project" value="InterPro"/>
</dbReference>
<dbReference type="Pfam" id="PF00067">
    <property type="entry name" value="p450"/>
    <property type="match status" value="1"/>
</dbReference>
<dbReference type="EMBL" id="JAAECE010000004">
    <property type="protein sequence ID" value="KAF1802380.1"/>
    <property type="molecule type" value="Genomic_DNA"/>
</dbReference>
<dbReference type="Gene3D" id="1.10.630.10">
    <property type="entry name" value="Cytochrome P450"/>
    <property type="match status" value="1"/>
</dbReference>
<keyword evidence="9" id="KW-0472">Membrane</keyword>
<evidence type="ECO:0000256" key="6">
    <source>
        <dbReference type="ARBA" id="ARBA00023033"/>
    </source>
</evidence>
<evidence type="ECO:0000256" key="3">
    <source>
        <dbReference type="ARBA" id="ARBA00022723"/>
    </source>
</evidence>
<keyword evidence="4 8" id="KW-0560">Oxidoreductase</keyword>
<evidence type="ECO:0000313" key="10">
    <source>
        <dbReference type="EMBL" id="KAF1802380.1"/>
    </source>
</evidence>
<dbReference type="GO" id="GO:0005506">
    <property type="term" value="F:iron ion binding"/>
    <property type="evidence" value="ECO:0007669"/>
    <property type="project" value="InterPro"/>
</dbReference>
<evidence type="ECO:0000256" key="9">
    <source>
        <dbReference type="SAM" id="Phobius"/>
    </source>
</evidence>
<evidence type="ECO:0000256" key="7">
    <source>
        <dbReference type="PIRSR" id="PIRSR602401-1"/>
    </source>
</evidence>
<comment type="cofactor">
    <cofactor evidence="7">
        <name>heme</name>
        <dbReference type="ChEBI" id="CHEBI:30413"/>
    </cofactor>
</comment>
<keyword evidence="2 7" id="KW-0349">Heme</keyword>
<proteinExistence type="inferred from homology"/>
<keyword evidence="3 7" id="KW-0479">Metal-binding</keyword>
<keyword evidence="9" id="KW-1133">Transmembrane helix</keyword>
<dbReference type="Proteomes" id="UP000469890">
    <property type="component" value="Unassembled WGS sequence"/>
</dbReference>
<dbReference type="PRINTS" id="PR00385">
    <property type="entry name" value="P450"/>
</dbReference>
<sequence length="556" mass="63716">MIDVWAYKCNDHIFFSIVIFFLLSLSLVNTTIMSDTVIQKYQQVLQRLLPFFQDRKNKYACIGAAIVCLLSRQIYRSMVLPPEHLRSFPRVSTFQILNSFRKFESVPSRIKRLINPITDAGYSFYMARSPLAWNLFVADPKAAKIVLMKTDNFPKTHQFFSNSGDDTPLAMLLGKENVAVSNGNVWRKQRRIMNPAFHRSRPIKTFGSVMPFLFSAIDENPDKVMISKQIKGFTLDALGLSVFGFDFQSLRGDPQNWADTYHTVMSNIFNPLSSLLIRFSFIWRLISTNFVKTQKATDRLLSMMENLADEKRRQILNGEMENLADQEKDLLTMMIEADIEEGTKTTTTQLRQNIAFFLFAGHDTTANAISLCIYNLAKNPDVQQKLREEVSDILGSDPDAVPTLDDLKRMTYLDLVIKENLRRSGPVDRIVSRDATDDFIINGTHIPKGTQLNIDIGSLHFNPKLWQNPEKFIPERFAPGGENDSHEGFAYLPFGHGARQCIGMHFSLIEQKVVIAMLVKRYFIEVPKDSIHYDEIQFDMPMTISPETLELKFTKL</sequence>
<keyword evidence="9" id="KW-0812">Transmembrane</keyword>
<dbReference type="SUPFAM" id="SSF48264">
    <property type="entry name" value="Cytochrome P450"/>
    <property type="match status" value="1"/>
</dbReference>
<organism evidence="10 11">
    <name type="scientific">Mucor circinelloides f. lusitanicus</name>
    <name type="common">Mucor racemosus var. lusitanicus</name>
    <dbReference type="NCBI Taxonomy" id="29924"/>
    <lineage>
        <taxon>Eukaryota</taxon>
        <taxon>Fungi</taxon>
        <taxon>Fungi incertae sedis</taxon>
        <taxon>Mucoromycota</taxon>
        <taxon>Mucoromycotina</taxon>
        <taxon>Mucoromycetes</taxon>
        <taxon>Mucorales</taxon>
        <taxon>Mucorineae</taxon>
        <taxon>Mucoraceae</taxon>
        <taxon>Mucor</taxon>
    </lineage>
</organism>
<accession>A0A8H4BHW0</accession>